<gene>
    <name evidence="1" type="ORF">FOA43_001292</name>
</gene>
<proteinExistence type="predicted"/>
<sequence length="640" mass="73171">MASPLLNLGGPKISRIIAETDSGQLIDAKFSLEKRMDLIKAFIVRGREKAALREIMVYVRLCPLSSKPSELLNIARLLVPMGFKDLAIVCYKEALHQLRSNKVLPIGIDSIIRANMEALYRPQVYASNSATTVVSTSESIEQETAKLQTIRSRFTNETELVERFAIALTKEFVSDNGYAFNLVKESKKKAEFLKELKSEDHPCSSFLERELQIGKLIGRVASNPVTAKMYRDIVRSDLLKHCLELLRQSLLVKPSDLELPLTAEKLILKFSRHYRNQPMESPGSHFASVFILGAQTSFIEALLEFHRGRSSQALNLFDMLISSCLACHSFCYKSRERARNLLDSDSQSRMQNTVVEIGASSTCYAVACLLRKIDTSNKIQSLKKEVSMIDRIKKALVTFQYTGQTLQISLDNVELNTALGRMEEMLAIINATKISVKARTILKLEDSLLESMMKYYIKALNIIEMDNPMRPRLYDKLIWGILAHGGLELKAFWKLRYLRDMAYLQSDCSLVSIEDQLWFNDDFYFLEDGINNGFHAISDKIYYQRYQMKGEKFPLTLQLGKYFVPECFFDQQFNLVSAEAYIDMEEHGRDFVVAKTLDINRGILKSVSRSTLKKNSKFTKRILSQVKLEEDKLNIPQYLQ</sequence>
<dbReference type="GeneID" id="62194693"/>
<dbReference type="RefSeq" id="XP_038777541.1">
    <property type="nucleotide sequence ID" value="XM_038921613.1"/>
</dbReference>
<keyword evidence="2" id="KW-1185">Reference proteome</keyword>
<protein>
    <submittedName>
        <fullName evidence="1">Uncharacterized protein</fullName>
    </submittedName>
</protein>
<dbReference type="EMBL" id="CP064812">
    <property type="protein sequence ID" value="QPG73976.1"/>
    <property type="molecule type" value="Genomic_DNA"/>
</dbReference>
<dbReference type="Proteomes" id="UP000662931">
    <property type="component" value="Chromosome 1"/>
</dbReference>
<organism evidence="1 2">
    <name type="scientific">Eeniella nana</name>
    <name type="common">Yeast</name>
    <name type="synonym">Brettanomyces nanus</name>
    <dbReference type="NCBI Taxonomy" id="13502"/>
    <lineage>
        <taxon>Eukaryota</taxon>
        <taxon>Fungi</taxon>
        <taxon>Dikarya</taxon>
        <taxon>Ascomycota</taxon>
        <taxon>Saccharomycotina</taxon>
        <taxon>Pichiomycetes</taxon>
        <taxon>Pichiales</taxon>
        <taxon>Pichiaceae</taxon>
        <taxon>Brettanomyces</taxon>
    </lineage>
</organism>
<reference evidence="1" key="1">
    <citation type="submission" date="2020-10" db="EMBL/GenBank/DDBJ databases">
        <authorList>
            <person name="Roach M.J.R."/>
        </authorList>
    </citation>
    <scope>NUCLEOTIDE SEQUENCE</scope>
    <source>
        <strain evidence="1">CBS 1945</strain>
    </source>
</reference>
<evidence type="ECO:0000313" key="1">
    <source>
        <dbReference type="EMBL" id="QPG73976.1"/>
    </source>
</evidence>
<name>A0A875RXZ4_EENNA</name>
<dbReference type="KEGG" id="bnn:FOA43_001292"/>
<accession>A0A875RXZ4</accession>
<dbReference type="OrthoDB" id="4065753at2759"/>
<evidence type="ECO:0000313" key="2">
    <source>
        <dbReference type="Proteomes" id="UP000662931"/>
    </source>
</evidence>
<dbReference type="AlphaFoldDB" id="A0A875RXZ4"/>